<evidence type="ECO:0000256" key="3">
    <source>
        <dbReference type="ARBA" id="ARBA00023002"/>
    </source>
</evidence>
<dbReference type="NCBIfam" id="TIGR03567">
    <property type="entry name" value="FMN_reduc_SsuE"/>
    <property type="match status" value="1"/>
</dbReference>
<dbReference type="Gene3D" id="3.40.50.360">
    <property type="match status" value="1"/>
</dbReference>
<dbReference type="SUPFAM" id="SSF52218">
    <property type="entry name" value="Flavoproteins"/>
    <property type="match status" value="1"/>
</dbReference>
<dbReference type="RefSeq" id="WP_191704499.1">
    <property type="nucleotide sequence ID" value="NZ_JACSPW010000012.1"/>
</dbReference>
<evidence type="ECO:0000259" key="4">
    <source>
        <dbReference type="Pfam" id="PF03358"/>
    </source>
</evidence>
<keyword evidence="6" id="KW-1185">Reference proteome</keyword>
<dbReference type="PANTHER" id="PTHR43408:SF1">
    <property type="entry name" value="FMN REDUCTASE (NADPH)"/>
    <property type="match status" value="1"/>
</dbReference>
<dbReference type="InterPro" id="IPR020048">
    <property type="entry name" value="NADPH-dep_FMN_reduc_SsuE"/>
</dbReference>
<dbReference type="InterPro" id="IPR005025">
    <property type="entry name" value="FMN_Rdtase-like_dom"/>
</dbReference>
<evidence type="ECO:0000256" key="2">
    <source>
        <dbReference type="ARBA" id="ARBA00022643"/>
    </source>
</evidence>
<evidence type="ECO:0000313" key="5">
    <source>
        <dbReference type="EMBL" id="MBD8033991.1"/>
    </source>
</evidence>
<dbReference type="EMBL" id="JACSPW010000012">
    <property type="protein sequence ID" value="MBD8033991.1"/>
    <property type="molecule type" value="Genomic_DNA"/>
</dbReference>
<sequence>MTKAILINGGNSISSRLTGIQQYIETLLDAQGITHETIQVHQLPAQDLITANFASEAISKEIVKVGEADIVFFLTPIYKGSFTGILKTFIDLLPQKGLENKTVIPVAIGGSIAHLLALEYSLKPILSILGATTISSPIYIVDSQVTKTENGFTLDQAAVDRIEKVWETVAPQVKQTV</sequence>
<comment type="caution">
    <text evidence="5">The sequence shown here is derived from an EMBL/GenBank/DDBJ whole genome shotgun (WGS) entry which is preliminary data.</text>
</comment>
<organism evidence="5 6">
    <name type="scientific">Solibacillus merdavium</name>
    <dbReference type="NCBI Taxonomy" id="2762218"/>
    <lineage>
        <taxon>Bacteria</taxon>
        <taxon>Bacillati</taxon>
        <taxon>Bacillota</taxon>
        <taxon>Bacilli</taxon>
        <taxon>Bacillales</taxon>
        <taxon>Caryophanaceae</taxon>
        <taxon>Solibacillus</taxon>
    </lineage>
</organism>
<dbReference type="Pfam" id="PF03358">
    <property type="entry name" value="FMN_red"/>
    <property type="match status" value="1"/>
</dbReference>
<evidence type="ECO:0000256" key="1">
    <source>
        <dbReference type="ARBA" id="ARBA00022630"/>
    </source>
</evidence>
<accession>A0ABR8XPY7</accession>
<keyword evidence="3 5" id="KW-0560">Oxidoreductase</keyword>
<feature type="domain" description="NADPH-dependent FMN reductase-like" evidence="4">
    <location>
        <begin position="3"/>
        <end position="144"/>
    </location>
</feature>
<protein>
    <submittedName>
        <fullName evidence="5">NADPH-dependent FMN reductase</fullName>
        <ecNumber evidence="5">1.5.1.38</ecNumber>
    </submittedName>
</protein>
<proteinExistence type="predicted"/>
<keyword evidence="2" id="KW-0288">FMN</keyword>
<dbReference type="PANTHER" id="PTHR43408">
    <property type="entry name" value="FMN REDUCTASE (NADPH)"/>
    <property type="match status" value="1"/>
</dbReference>
<gene>
    <name evidence="5" type="primary">ssuE</name>
    <name evidence="5" type="ORF">H9632_13045</name>
</gene>
<dbReference type="EC" id="1.5.1.38" evidence="5"/>
<evidence type="ECO:0000313" key="6">
    <source>
        <dbReference type="Proteomes" id="UP000600565"/>
    </source>
</evidence>
<reference evidence="5 6" key="1">
    <citation type="submission" date="2020-08" db="EMBL/GenBank/DDBJ databases">
        <title>A Genomic Blueprint of the Chicken Gut Microbiome.</title>
        <authorList>
            <person name="Gilroy R."/>
            <person name="Ravi A."/>
            <person name="Getino M."/>
            <person name="Pursley I."/>
            <person name="Horton D.L."/>
            <person name="Alikhan N.-F."/>
            <person name="Baker D."/>
            <person name="Gharbi K."/>
            <person name="Hall N."/>
            <person name="Watson M."/>
            <person name="Adriaenssens E.M."/>
            <person name="Foster-Nyarko E."/>
            <person name="Jarju S."/>
            <person name="Secka A."/>
            <person name="Antonio M."/>
            <person name="Oren A."/>
            <person name="Chaudhuri R."/>
            <person name="La Ragione R.M."/>
            <person name="Hildebrand F."/>
            <person name="Pallen M.J."/>
        </authorList>
    </citation>
    <scope>NUCLEOTIDE SEQUENCE [LARGE SCALE GENOMIC DNA]</scope>
    <source>
        <strain evidence="5 6">Sa1YVA6</strain>
    </source>
</reference>
<dbReference type="InterPro" id="IPR029039">
    <property type="entry name" value="Flavoprotein-like_sf"/>
</dbReference>
<dbReference type="GO" id="GO:0052873">
    <property type="term" value="F:FMN reductase (NADPH) activity"/>
    <property type="evidence" value="ECO:0007669"/>
    <property type="project" value="UniProtKB-EC"/>
</dbReference>
<keyword evidence="1" id="KW-0285">Flavoprotein</keyword>
<name>A0ABR8XPY7_9BACL</name>
<dbReference type="Proteomes" id="UP000600565">
    <property type="component" value="Unassembled WGS sequence"/>
</dbReference>
<dbReference type="InterPro" id="IPR051814">
    <property type="entry name" value="NAD(P)H-dep_FMN_reductase"/>
</dbReference>